<evidence type="ECO:0000313" key="10">
    <source>
        <dbReference type="EMBL" id="KAL1515346.1"/>
    </source>
</evidence>
<reference evidence="10 11" key="1">
    <citation type="journal article" date="2024" name="Science">
        <title>Giant polyketide synthase enzymes in the biosynthesis of giant marine polyether toxins.</title>
        <authorList>
            <person name="Fallon T.R."/>
            <person name="Shende V.V."/>
            <person name="Wierzbicki I.H."/>
            <person name="Pendleton A.L."/>
            <person name="Watervoot N.F."/>
            <person name="Auber R.P."/>
            <person name="Gonzalez D.J."/>
            <person name="Wisecaver J.H."/>
            <person name="Moore B.S."/>
        </authorList>
    </citation>
    <scope>NUCLEOTIDE SEQUENCE [LARGE SCALE GENOMIC DNA]</scope>
    <source>
        <strain evidence="10 11">12B1</strain>
    </source>
</reference>
<keyword evidence="5" id="KW-0808">Transferase</keyword>
<dbReference type="EMBL" id="JBGBPQ010000011">
    <property type="protein sequence ID" value="KAL1515346.1"/>
    <property type="molecule type" value="Genomic_DNA"/>
</dbReference>
<dbReference type="CDD" id="cd07940">
    <property type="entry name" value="DRE_TIM_IPMS"/>
    <property type="match status" value="1"/>
</dbReference>
<dbReference type="SUPFAM" id="SSF51569">
    <property type="entry name" value="Aldolase"/>
    <property type="match status" value="1"/>
</dbReference>
<evidence type="ECO:0000256" key="3">
    <source>
        <dbReference type="ARBA" id="ARBA00022430"/>
    </source>
</evidence>
<dbReference type="GO" id="GO:0003852">
    <property type="term" value="F:2-isopropylmalate synthase activity"/>
    <property type="evidence" value="ECO:0007669"/>
    <property type="project" value="UniProtKB-EC"/>
</dbReference>
<feature type="compositionally biased region" description="Polar residues" evidence="8">
    <location>
        <begin position="43"/>
        <end position="53"/>
    </location>
</feature>
<dbReference type="Gene3D" id="3.20.20.70">
    <property type="entry name" value="Aldolase class I"/>
    <property type="match status" value="1"/>
</dbReference>
<gene>
    <name evidence="10" type="ORF">AB1Y20_001976</name>
</gene>
<organism evidence="10 11">
    <name type="scientific">Prymnesium parvum</name>
    <name type="common">Toxic golden alga</name>
    <dbReference type="NCBI Taxonomy" id="97485"/>
    <lineage>
        <taxon>Eukaryota</taxon>
        <taxon>Haptista</taxon>
        <taxon>Haptophyta</taxon>
        <taxon>Prymnesiophyceae</taxon>
        <taxon>Prymnesiales</taxon>
        <taxon>Prymnesiaceae</taxon>
        <taxon>Prymnesium</taxon>
    </lineage>
</organism>
<dbReference type="InterPro" id="IPR013709">
    <property type="entry name" value="2-isopropylmalate_synth_dimer"/>
</dbReference>
<feature type="region of interest" description="Disordered" evidence="8">
    <location>
        <begin position="295"/>
        <end position="352"/>
    </location>
</feature>
<keyword evidence="7" id="KW-0175">Coiled coil</keyword>
<dbReference type="NCBIfam" id="NF002086">
    <property type="entry name" value="PRK00915.1-3"/>
    <property type="match status" value="1"/>
</dbReference>
<dbReference type="InterPro" id="IPR000891">
    <property type="entry name" value="PYR_CT"/>
</dbReference>
<dbReference type="InterPro" id="IPR002034">
    <property type="entry name" value="AIPM/Hcit_synth_CS"/>
</dbReference>
<dbReference type="PROSITE" id="PS00815">
    <property type="entry name" value="AIPM_HOMOCIT_SYNTH_1"/>
    <property type="match status" value="1"/>
</dbReference>
<dbReference type="SUPFAM" id="SSF110921">
    <property type="entry name" value="2-isopropylmalate synthase LeuA, allosteric (dimerisation) domain"/>
    <property type="match status" value="1"/>
</dbReference>
<feature type="compositionally biased region" description="Polar residues" evidence="8">
    <location>
        <begin position="339"/>
        <end position="351"/>
    </location>
</feature>
<dbReference type="PROSITE" id="PS50991">
    <property type="entry name" value="PYR_CT"/>
    <property type="match status" value="1"/>
</dbReference>
<dbReference type="PROSITE" id="PS00816">
    <property type="entry name" value="AIPM_HOMOCIT_SYNTH_2"/>
    <property type="match status" value="1"/>
</dbReference>
<dbReference type="Gene3D" id="1.10.238.260">
    <property type="match status" value="1"/>
</dbReference>
<dbReference type="Pfam" id="PF22617">
    <property type="entry name" value="HCS_D2"/>
    <property type="match status" value="1"/>
</dbReference>
<dbReference type="PANTHER" id="PTHR10277">
    <property type="entry name" value="HOMOCITRATE SYNTHASE-RELATED"/>
    <property type="match status" value="1"/>
</dbReference>
<accession>A0AB34J9P6</accession>
<dbReference type="SMART" id="SM00917">
    <property type="entry name" value="LeuA_dimer"/>
    <property type="match status" value="1"/>
</dbReference>
<feature type="region of interest" description="Disordered" evidence="8">
    <location>
        <begin position="258"/>
        <end position="277"/>
    </location>
</feature>
<feature type="compositionally biased region" description="Polar residues" evidence="8">
    <location>
        <begin position="262"/>
        <end position="275"/>
    </location>
</feature>
<feature type="coiled-coil region" evidence="7">
    <location>
        <begin position="228"/>
        <end position="255"/>
    </location>
</feature>
<feature type="region of interest" description="Disordered" evidence="8">
    <location>
        <begin position="1"/>
        <end position="96"/>
    </location>
</feature>
<dbReference type="GO" id="GO:0009098">
    <property type="term" value="P:L-leucine biosynthetic process"/>
    <property type="evidence" value="ECO:0007669"/>
    <property type="project" value="UniProtKB-KW"/>
</dbReference>
<dbReference type="InterPro" id="IPR054691">
    <property type="entry name" value="LeuA/HCS_post-cat"/>
</dbReference>
<feature type="compositionally biased region" description="Low complexity" evidence="8">
    <location>
        <begin position="54"/>
        <end position="64"/>
    </location>
</feature>
<dbReference type="FunFam" id="1.10.238.260:FF:000001">
    <property type="entry name" value="2-isopropylmalate synthase"/>
    <property type="match status" value="1"/>
</dbReference>
<dbReference type="InterPro" id="IPR050073">
    <property type="entry name" value="2-IPM_HCS-like"/>
</dbReference>
<evidence type="ECO:0000259" key="9">
    <source>
        <dbReference type="PROSITE" id="PS50991"/>
    </source>
</evidence>
<evidence type="ECO:0000256" key="4">
    <source>
        <dbReference type="ARBA" id="ARBA00022605"/>
    </source>
</evidence>
<keyword evidence="4" id="KW-0028">Amino-acid biosynthesis</keyword>
<evidence type="ECO:0000256" key="6">
    <source>
        <dbReference type="ARBA" id="ARBA00023304"/>
    </source>
</evidence>
<dbReference type="Proteomes" id="UP001515480">
    <property type="component" value="Unassembled WGS sequence"/>
</dbReference>
<keyword evidence="11" id="KW-1185">Reference proteome</keyword>
<keyword evidence="6" id="KW-0100">Branched-chain amino acid biosynthesis</keyword>
<dbReference type="InterPro" id="IPR036230">
    <property type="entry name" value="LeuA_allosteric_dom_sf"/>
</dbReference>
<keyword evidence="3" id="KW-0432">Leucine biosynthesis</keyword>
<name>A0AB34J9P6_PRYPA</name>
<dbReference type="PANTHER" id="PTHR10277:SF9">
    <property type="entry name" value="2-ISOPROPYLMALATE SYNTHASE 1, CHLOROPLASTIC-RELATED"/>
    <property type="match status" value="1"/>
</dbReference>
<evidence type="ECO:0000256" key="1">
    <source>
        <dbReference type="ARBA" id="ARBA00004689"/>
    </source>
</evidence>
<dbReference type="FunFam" id="3.20.20.70:FF:000010">
    <property type="entry name" value="2-isopropylmalate synthase"/>
    <property type="match status" value="1"/>
</dbReference>
<sequence>MAEAQQAALRAKLPAVHSEHTRLKTQAAASPPPSLPRERTASRRTTNGRQPGQSAAVPSPRTAATPPPTTSCTWWLPKLPPPADERRGSDSHGSFFPIVPPPANLIVAARARLAGPVEGGEAAPSAKKARRASTAEARAPAAKAMAAKSMAAKAMAAKALAEAISQGAPRQAAKAVAAKAVAAKAAAAKAVTGVVSQGAPQQAAKAVVVEAKAELAPPAAKLSKSAKRRAAREEAARAKAAAAEAKAKAKAAKAVAARASVPTATTPNADSTSPLAGQIRIRSFEELMAEKRRKRGEAACESAPAPPVEVAGGESIDAMDPPAAASGSKRTHAEVATAETASRAQESSDLAPSSAECMAQTATVVRGSTYLAITDAELLDFEETGDEVPYTDIDFDKELMDMEAMIATDQPRLLAPPSCLSPLALAPRPHTTSLRHTLPPLPSRRILSLSLVSRTPSLLLAPHFPLASSRCPHSIESILLAMPLRVIPLRPALSSSVLARTVLRASVRAGSRTYSTQPATPQLEKLIIFDTTLRDGEQSPGATLTENEKVDIAKQLSRLGVDVCEAGFPIASQGDFESVSQVAKTAGHLTEGRASGLPMRIAGLARANEKDIETCYNAVKHAPLHRIHTFLASSDIHLEHKLGITRAKCLEIAYNQVKFARSLVDDIEFSPEDAGRSDPDFLVELCTAVIEAGATTINLPDTVGYTLPSEYGSIFEYCIKNTPTDGKRIIWSSHCHDDLGLATANTLAAVQMGARQVEVTLNSLGERAGNTSLEEVVMALRTRPMHFPVYCDIDTRQIMRTSKMVAMYTGIAVQANKAIVGANAFAHESGIHQHGVLKHAATYEIMTPESVGADQADGRGSLVLGKHSGKAAYRQRLKELGYEDIAKDEAQLARIVEGAKAVADQKKVISDADLETLVGDKMYNNFQDTWELENLSVQSSSQDAGAKVTSTATISLRNTESGQSFMEAAIGIGPVDATFKAILRVIKRPIKLTQYSVTGIEGGTDAPGNDALASIVLHIREASAEAQEALPHDFPGHQGATYREGSGLGATKKVVTYTGNGTSTDIIVASARAYLSAINRLIDRSSKP</sequence>
<dbReference type="InterPro" id="IPR013785">
    <property type="entry name" value="Aldolase_TIM"/>
</dbReference>
<evidence type="ECO:0000256" key="5">
    <source>
        <dbReference type="ARBA" id="ARBA00022679"/>
    </source>
</evidence>
<dbReference type="GO" id="GO:0010177">
    <property type="term" value="F:methylthioalkylmalate synthase activity"/>
    <property type="evidence" value="ECO:0007669"/>
    <property type="project" value="UniProtKB-ARBA"/>
</dbReference>
<protein>
    <recommendedName>
        <fullName evidence="2">2-isopropylmalate synthase</fullName>
        <ecNumber evidence="2">2.3.3.13</ecNumber>
    </recommendedName>
</protein>
<proteinExistence type="predicted"/>
<evidence type="ECO:0000256" key="2">
    <source>
        <dbReference type="ARBA" id="ARBA00012973"/>
    </source>
</evidence>
<dbReference type="Gene3D" id="3.30.160.270">
    <property type="match status" value="1"/>
</dbReference>
<dbReference type="AlphaFoldDB" id="A0AB34J9P6"/>
<dbReference type="Pfam" id="PF08502">
    <property type="entry name" value="LeuA_dimer"/>
    <property type="match status" value="1"/>
</dbReference>
<comment type="pathway">
    <text evidence="1">Amino-acid biosynthesis; L-leucine biosynthesis; L-leucine from 3-methyl-2-oxobutanoate: step 1/4.</text>
</comment>
<evidence type="ECO:0000256" key="7">
    <source>
        <dbReference type="SAM" id="Coils"/>
    </source>
</evidence>
<dbReference type="Pfam" id="PF00682">
    <property type="entry name" value="HMGL-like"/>
    <property type="match status" value="1"/>
</dbReference>
<comment type="caution">
    <text evidence="10">The sequence shown here is derived from an EMBL/GenBank/DDBJ whole genome shotgun (WGS) entry which is preliminary data.</text>
</comment>
<evidence type="ECO:0000256" key="8">
    <source>
        <dbReference type="SAM" id="MobiDB-lite"/>
    </source>
</evidence>
<dbReference type="EC" id="2.3.3.13" evidence="2"/>
<feature type="domain" description="Pyruvate carboxyltransferase" evidence="9">
    <location>
        <begin position="526"/>
        <end position="799"/>
    </location>
</feature>
<evidence type="ECO:0000313" key="11">
    <source>
        <dbReference type="Proteomes" id="UP001515480"/>
    </source>
</evidence>